<dbReference type="PANTHER" id="PTHR47320">
    <property type="entry name" value="BIFUNCTIONAL URIDYLYLTRANSFERASE/URIDYLYL-REMOVING ENZYME"/>
    <property type="match status" value="1"/>
</dbReference>
<dbReference type="SUPFAM" id="SSF81593">
    <property type="entry name" value="Nucleotidyltransferase substrate binding subunit/domain"/>
    <property type="match status" value="1"/>
</dbReference>
<evidence type="ECO:0000256" key="5">
    <source>
        <dbReference type="ARBA" id="ARBA00022842"/>
    </source>
</evidence>
<comment type="caution">
    <text evidence="8">Lacks conserved residue(s) required for the propagation of feature annotation.</text>
</comment>
<dbReference type="SUPFAM" id="SSF81301">
    <property type="entry name" value="Nucleotidyltransferase"/>
    <property type="match status" value="1"/>
</dbReference>
<comment type="catalytic activity">
    <reaction evidence="8">
        <text>[protein-PII]-uridylyl-L-tyrosine + H2O = [protein-PII]-L-tyrosine + UMP + H(+)</text>
        <dbReference type="Rhea" id="RHEA:48600"/>
        <dbReference type="Rhea" id="RHEA-COMP:12147"/>
        <dbReference type="Rhea" id="RHEA-COMP:12148"/>
        <dbReference type="ChEBI" id="CHEBI:15377"/>
        <dbReference type="ChEBI" id="CHEBI:15378"/>
        <dbReference type="ChEBI" id="CHEBI:46858"/>
        <dbReference type="ChEBI" id="CHEBI:57865"/>
        <dbReference type="ChEBI" id="CHEBI:90602"/>
    </reaction>
</comment>
<dbReference type="Pfam" id="PF01966">
    <property type="entry name" value="HD"/>
    <property type="match status" value="1"/>
</dbReference>
<keyword evidence="5 8" id="KW-0460">Magnesium</keyword>
<keyword evidence="4 8" id="KW-0378">Hydrolase</keyword>
<dbReference type="NCBIfam" id="TIGR01693">
    <property type="entry name" value="UTase_glnD"/>
    <property type="match status" value="1"/>
</dbReference>
<dbReference type="SUPFAM" id="SSF55021">
    <property type="entry name" value="ACT-like"/>
    <property type="match status" value="1"/>
</dbReference>
<dbReference type="InterPro" id="IPR045865">
    <property type="entry name" value="ACT-like_dom_sf"/>
</dbReference>
<keyword evidence="6 8" id="KW-0511">Multifunctional enzyme</keyword>
<reference evidence="12" key="1">
    <citation type="submission" date="2020-01" db="EMBL/GenBank/DDBJ databases">
        <title>'Steroidobacter agaridevorans' sp. nov., agar-degrading bacteria isolated from rhizosphere soils.</title>
        <authorList>
            <person name="Ikenaga M."/>
            <person name="Kataoka M."/>
            <person name="Murouchi A."/>
            <person name="Katsuragi S."/>
            <person name="Sakai M."/>
        </authorList>
    </citation>
    <scope>NUCLEOTIDE SEQUENCE [LARGE SCALE GENOMIC DNA]</scope>
    <source>
        <strain evidence="12">YU21-B</strain>
    </source>
</reference>
<evidence type="ECO:0000256" key="7">
    <source>
        <dbReference type="ARBA" id="ARBA00047968"/>
    </source>
</evidence>
<dbReference type="CDD" id="cd04900">
    <property type="entry name" value="ACT_UUR-like_1"/>
    <property type="match status" value="1"/>
</dbReference>
<evidence type="ECO:0000256" key="3">
    <source>
        <dbReference type="ARBA" id="ARBA00022737"/>
    </source>
</evidence>
<dbReference type="PIRSF" id="PIRSF006288">
    <property type="entry name" value="PII_uridyltransf"/>
    <property type="match status" value="1"/>
</dbReference>
<dbReference type="CDD" id="cd00077">
    <property type="entry name" value="HDc"/>
    <property type="match status" value="1"/>
</dbReference>
<dbReference type="SMART" id="SM00471">
    <property type="entry name" value="HDc"/>
    <property type="match status" value="1"/>
</dbReference>
<dbReference type="EMBL" id="BLJN01000002">
    <property type="protein sequence ID" value="GFE80737.1"/>
    <property type="molecule type" value="Genomic_DNA"/>
</dbReference>
<dbReference type="CDD" id="cd04899">
    <property type="entry name" value="ACT_ACR-UUR-like_2"/>
    <property type="match status" value="1"/>
</dbReference>
<evidence type="ECO:0000256" key="8">
    <source>
        <dbReference type="HAMAP-Rule" id="MF_00277"/>
    </source>
</evidence>
<keyword evidence="2 8" id="KW-0548">Nucleotidyltransferase</keyword>
<dbReference type="AlphaFoldDB" id="A0A829YBS3"/>
<comment type="caution">
    <text evidence="11">The sequence shown here is derived from an EMBL/GenBank/DDBJ whole genome shotgun (WGS) entry which is preliminary data.</text>
</comment>
<dbReference type="Gene3D" id="1.10.3210.10">
    <property type="entry name" value="Hypothetical protein af1432"/>
    <property type="match status" value="1"/>
</dbReference>
<evidence type="ECO:0000256" key="2">
    <source>
        <dbReference type="ARBA" id="ARBA00022695"/>
    </source>
</evidence>
<evidence type="ECO:0000256" key="6">
    <source>
        <dbReference type="ARBA" id="ARBA00023268"/>
    </source>
</evidence>
<dbReference type="SUPFAM" id="SSF109604">
    <property type="entry name" value="HD-domain/PDEase-like"/>
    <property type="match status" value="1"/>
</dbReference>
<feature type="domain" description="ACT" evidence="9">
    <location>
        <begin position="719"/>
        <end position="804"/>
    </location>
</feature>
<dbReference type="RefSeq" id="WP_161812384.1">
    <property type="nucleotide sequence ID" value="NZ_BLJN01000002.1"/>
</dbReference>
<dbReference type="CDD" id="cd05401">
    <property type="entry name" value="NT_GlnE_GlnD_like"/>
    <property type="match status" value="1"/>
</dbReference>
<comment type="domain">
    <text evidence="8">Has four distinct domains: an N-terminal nucleotidyltransferase (NT) domain responsible for UTase activity, a central HD domain that encodes UR activity, and two C-terminal ACT domains that seem to have a role in glutamine sensing.</text>
</comment>
<dbReference type="EC" id="3.1.4.-" evidence="8"/>
<dbReference type="EC" id="2.7.7.59" evidence="8"/>
<dbReference type="Gene3D" id="1.20.120.330">
    <property type="entry name" value="Nucleotidyltransferases domain 2"/>
    <property type="match status" value="1"/>
</dbReference>
<dbReference type="FunFam" id="1.10.3090.10:FF:000005">
    <property type="entry name" value="Bifunctional uridylyltransferase/uridylyl-removing enzyme"/>
    <property type="match status" value="1"/>
</dbReference>
<evidence type="ECO:0000256" key="1">
    <source>
        <dbReference type="ARBA" id="ARBA00022679"/>
    </source>
</evidence>
<organism evidence="11 12">
    <name type="scientific">Steroidobacter agaridevorans</name>
    <dbReference type="NCBI Taxonomy" id="2695856"/>
    <lineage>
        <taxon>Bacteria</taxon>
        <taxon>Pseudomonadati</taxon>
        <taxon>Pseudomonadota</taxon>
        <taxon>Gammaproteobacteria</taxon>
        <taxon>Steroidobacterales</taxon>
        <taxon>Steroidobacteraceae</taxon>
        <taxon>Steroidobacter</taxon>
    </lineage>
</organism>
<dbReference type="InterPro" id="IPR002912">
    <property type="entry name" value="ACT_dom"/>
</dbReference>
<accession>A0A829YBS3</accession>
<keyword evidence="1 8" id="KW-0808">Transferase</keyword>
<name>A0A829YBS3_9GAMM</name>
<dbReference type="InterPro" id="IPR013546">
    <property type="entry name" value="PII_UdlTrfase/GS_AdlTrfase"/>
</dbReference>
<keyword evidence="3" id="KW-0677">Repeat</keyword>
<dbReference type="GO" id="GO:0008893">
    <property type="term" value="F:guanosine-3',5'-bis(diphosphate) 3'-diphosphatase activity"/>
    <property type="evidence" value="ECO:0007669"/>
    <property type="project" value="UniProtKB-EC"/>
</dbReference>
<dbReference type="InterPro" id="IPR006674">
    <property type="entry name" value="HD_domain"/>
</dbReference>
<dbReference type="GO" id="GO:0008773">
    <property type="term" value="F:[protein-PII] uridylyltransferase activity"/>
    <property type="evidence" value="ECO:0007669"/>
    <property type="project" value="UniProtKB-UniRule"/>
</dbReference>
<dbReference type="HAMAP" id="MF_00277">
    <property type="entry name" value="PII_uridylyl_transf"/>
    <property type="match status" value="1"/>
</dbReference>
<dbReference type="Pfam" id="PF08335">
    <property type="entry name" value="GlnD_UR_UTase"/>
    <property type="match status" value="1"/>
</dbReference>
<dbReference type="PANTHER" id="PTHR47320:SF1">
    <property type="entry name" value="BIFUNCTIONAL URIDYLYLTRANSFERASE_URIDYLYL-REMOVING ENZYME"/>
    <property type="match status" value="1"/>
</dbReference>
<gene>
    <name evidence="8 11" type="primary">glnD</name>
    <name evidence="11" type="ORF">GCM10011487_27370</name>
</gene>
<dbReference type="Gene3D" id="3.30.460.10">
    <property type="entry name" value="Beta Polymerase, domain 2"/>
    <property type="match status" value="1"/>
</dbReference>
<comment type="catalytic activity">
    <reaction evidence="8">
        <text>[protein-PII]-L-tyrosine + UTP = [protein-PII]-uridylyl-L-tyrosine + diphosphate</text>
        <dbReference type="Rhea" id="RHEA:13673"/>
        <dbReference type="Rhea" id="RHEA-COMP:12147"/>
        <dbReference type="Rhea" id="RHEA-COMP:12148"/>
        <dbReference type="ChEBI" id="CHEBI:33019"/>
        <dbReference type="ChEBI" id="CHEBI:46398"/>
        <dbReference type="ChEBI" id="CHEBI:46858"/>
        <dbReference type="ChEBI" id="CHEBI:90602"/>
        <dbReference type="EC" id="2.7.7.59"/>
    </reaction>
</comment>
<dbReference type="PROSITE" id="PS51671">
    <property type="entry name" value="ACT"/>
    <property type="match status" value="2"/>
</dbReference>
<dbReference type="Proteomes" id="UP000445000">
    <property type="component" value="Unassembled WGS sequence"/>
</dbReference>
<proteinExistence type="inferred from homology"/>
<sequence length="900" mass="102479">MPVVTPDDLEELASPTQASDPLWDYLAAMQPQLAANPQDVATFRTALTEGDNRLKQRFLDDEPVERLVRDRARLVDALLKTAWSMHIGEHVRDVALIAVGGYGRGELNLCSDIDIMILLPKSESAPWQGSLEKFLTFMWDIGLEVGHSVRTIDDCQRESAADVSVATTMIEARLLQGPELLFEAMRRALAPERVWPTRDFFEAKVAEQTARHHRYYDTAYNLEPNVKSSPGGLRDIQTIGWVAKRHFGAESLDELVEHGFLTRSELRKLKTAQAFLWKVRFALHVLTSRREDRLLFDHQIRLAKMFGYEDATYTLAVEQFMQRYYRTAMDVSLLNEMLLQLFREAILTDPNVPPVPVNARFQIRNDYLEVTSDDVFDRYPSAMLELFVIIEQNSEKIRGVRAETIRQLTRHLWLIDEEFRQHPRNHRLFFEILSAPVGVTHELRRMNLYGVLGRYIPAFGRIVGRMQYDLFHAYTVDAHTLFVVSNLRRLAMPKYDHEFPALSRIMQSLPKQELAYLAAIFHDIAKGRGGDHSDLGSVDAEAFCLEQGLSRYDARLVAWLVRNHLVLSVTAQKKDISDPKVINEFAQHVGDQTHLDYLYVLTVADVRGTNPKLWNNWKQSLFAEFYERTRQALRRGHESPLDKDELIAETQARAKDLTARNGVGEILRQSVWQRFTVDYFLRHTPEEIAWHTKMLAERDNGDQGSLVSVQQLSGRGGTGISTYTPQTQHSFARTTALLDQLGLNIVDARITPTADGFSLDVYHVLEDTGAEITDPARIRDIEQQLAHALSKPDNVAVTVTRRAPRQVRMFTTATQVTFSEEPVNGRTIVEIIAGDRPGLLSQVAKVFMASEVKIFTSKIMTVGERAEDVFYITDDAGGPLSAQAKQQLAQRITETLDRRV</sequence>
<comment type="cofactor">
    <cofactor evidence="8">
        <name>Mg(2+)</name>
        <dbReference type="ChEBI" id="CHEBI:18420"/>
    </cofactor>
</comment>
<evidence type="ECO:0000256" key="4">
    <source>
        <dbReference type="ARBA" id="ARBA00022801"/>
    </source>
</evidence>
<feature type="domain" description="HD" evidence="10">
    <location>
        <begin position="476"/>
        <end position="598"/>
    </location>
</feature>
<keyword evidence="12" id="KW-1185">Reference proteome</keyword>
<dbReference type="Pfam" id="PF01909">
    <property type="entry name" value="NTP_transf_2"/>
    <property type="match status" value="1"/>
</dbReference>
<evidence type="ECO:0000259" key="9">
    <source>
        <dbReference type="PROSITE" id="PS51671"/>
    </source>
</evidence>
<evidence type="ECO:0000313" key="11">
    <source>
        <dbReference type="EMBL" id="GFE80737.1"/>
    </source>
</evidence>
<dbReference type="InterPro" id="IPR002934">
    <property type="entry name" value="Polymerase_NTP_transf_dom"/>
</dbReference>
<evidence type="ECO:0000259" key="10">
    <source>
        <dbReference type="PROSITE" id="PS51831"/>
    </source>
</evidence>
<protein>
    <recommendedName>
        <fullName evidence="8">Bifunctional uridylyltransferase/uridylyl-removing enzyme</fullName>
        <shortName evidence="8">UTase/UR</shortName>
    </recommendedName>
    <alternativeName>
        <fullName evidence="8">Bifunctional [protein-PII] modification enzyme</fullName>
    </alternativeName>
    <alternativeName>
        <fullName evidence="8">Bifunctional nitrogen sensor protein</fullName>
    </alternativeName>
    <domain>
        <recommendedName>
            <fullName evidence="8">[Protein-PII] uridylyltransferase</fullName>
            <shortName evidence="8">PII uridylyltransferase</shortName>
            <shortName evidence="8">UTase</shortName>
            <ecNumber evidence="8">2.7.7.59</ecNumber>
        </recommendedName>
    </domain>
    <domain>
        <recommendedName>
            <fullName evidence="8">[Protein-PII]-UMP uridylyl-removing enzyme</fullName>
            <shortName evidence="8">UR</shortName>
            <ecNumber evidence="8">3.1.4.-</ecNumber>
        </recommendedName>
    </domain>
</protein>
<comment type="catalytic activity">
    <reaction evidence="7">
        <text>guanosine 3',5'-bis(diphosphate) + H2O = GDP + diphosphate + H(+)</text>
        <dbReference type="Rhea" id="RHEA:14253"/>
        <dbReference type="ChEBI" id="CHEBI:15377"/>
        <dbReference type="ChEBI" id="CHEBI:15378"/>
        <dbReference type="ChEBI" id="CHEBI:33019"/>
        <dbReference type="ChEBI" id="CHEBI:58189"/>
        <dbReference type="ChEBI" id="CHEBI:77828"/>
        <dbReference type="EC" id="3.1.7.2"/>
    </reaction>
</comment>
<dbReference type="GO" id="GO:0006808">
    <property type="term" value="P:regulation of nitrogen utilization"/>
    <property type="evidence" value="ECO:0007669"/>
    <property type="project" value="UniProtKB-UniRule"/>
</dbReference>
<evidence type="ECO:0000313" key="12">
    <source>
        <dbReference type="Proteomes" id="UP000445000"/>
    </source>
</evidence>
<comment type="function">
    <text evidence="8">Modifies, by uridylylation and deuridylylation, the PII regulatory proteins (GlnB and homologs), in response to the nitrogen status of the cell that GlnD senses through the glutamine level. Under low glutamine levels, catalyzes the conversion of the PII proteins and UTP to PII-UMP and PPi, while under higher glutamine levels, GlnD hydrolyzes PII-UMP to PII and UMP (deuridylylation). Thus, controls uridylylation state and activity of the PII proteins, and plays an important role in the regulation of nitrogen metabolism.</text>
</comment>
<dbReference type="InterPro" id="IPR043519">
    <property type="entry name" value="NT_sf"/>
</dbReference>
<feature type="region of interest" description="Uridylyltransferase" evidence="8">
    <location>
        <begin position="1"/>
        <end position="356"/>
    </location>
</feature>
<dbReference type="PROSITE" id="PS51831">
    <property type="entry name" value="HD"/>
    <property type="match status" value="1"/>
</dbReference>
<feature type="domain" description="ACT" evidence="9">
    <location>
        <begin position="828"/>
        <end position="900"/>
    </location>
</feature>
<comment type="similarity">
    <text evidence="8">Belongs to the GlnD family.</text>
</comment>
<comment type="activity regulation">
    <text evidence="8">Uridylyltransferase (UTase) activity is inhibited by glutamine, while glutamine activates uridylyl-removing (UR) activity.</text>
</comment>
<dbReference type="InterPro" id="IPR003607">
    <property type="entry name" value="HD/PDEase_dom"/>
</dbReference>
<dbReference type="GO" id="GO:0008081">
    <property type="term" value="F:phosphoric diester hydrolase activity"/>
    <property type="evidence" value="ECO:0007669"/>
    <property type="project" value="UniProtKB-UniRule"/>
</dbReference>
<dbReference type="InterPro" id="IPR010043">
    <property type="entry name" value="UTase/UR"/>
</dbReference>